<dbReference type="Pfam" id="PF18765">
    <property type="entry name" value="Polbeta"/>
    <property type="match status" value="1"/>
</dbReference>
<dbReference type="CDD" id="cd05403">
    <property type="entry name" value="NT_KNTase_like"/>
    <property type="match status" value="1"/>
</dbReference>
<feature type="domain" description="Polymerase beta nucleotidyltransferase" evidence="1">
    <location>
        <begin position="61"/>
        <end position="139"/>
    </location>
</feature>
<dbReference type="InterPro" id="IPR041633">
    <property type="entry name" value="Polbeta"/>
</dbReference>
<dbReference type="AlphaFoldDB" id="A0A7C4L0L7"/>
<evidence type="ECO:0000259" key="1">
    <source>
        <dbReference type="Pfam" id="PF18765"/>
    </source>
</evidence>
<dbReference type="GO" id="GO:0016740">
    <property type="term" value="F:transferase activity"/>
    <property type="evidence" value="ECO:0007669"/>
    <property type="project" value="UniProtKB-KW"/>
</dbReference>
<accession>A0A7C4L0L7</accession>
<name>A0A7C4L0L7_9CHLR</name>
<gene>
    <name evidence="2" type="ORF">ENT17_09910</name>
</gene>
<comment type="caution">
    <text evidence="2">The sequence shown here is derived from an EMBL/GenBank/DDBJ whole genome shotgun (WGS) entry which is preliminary data.</text>
</comment>
<proteinExistence type="predicted"/>
<dbReference type="Gene3D" id="3.30.460.10">
    <property type="entry name" value="Beta Polymerase, domain 2"/>
    <property type="match status" value="1"/>
</dbReference>
<dbReference type="InterPro" id="IPR043519">
    <property type="entry name" value="NT_sf"/>
</dbReference>
<keyword evidence="2" id="KW-0808">Transferase</keyword>
<dbReference type="SUPFAM" id="SSF81301">
    <property type="entry name" value="Nucleotidyltransferase"/>
    <property type="match status" value="1"/>
</dbReference>
<protein>
    <submittedName>
        <fullName evidence="2">Nucleotidyltransferase domain-containing protein</fullName>
    </submittedName>
</protein>
<evidence type="ECO:0000313" key="2">
    <source>
        <dbReference type="EMBL" id="HGS87920.1"/>
    </source>
</evidence>
<dbReference type="EMBL" id="DSXR01000097">
    <property type="protein sequence ID" value="HGS87920.1"/>
    <property type="molecule type" value="Genomic_DNA"/>
</dbReference>
<reference evidence="2" key="1">
    <citation type="journal article" date="2020" name="mSystems">
        <title>Genome- and Community-Level Interaction Insights into Carbon Utilization and Element Cycling Functions of Hydrothermarchaeota in Hydrothermal Sediment.</title>
        <authorList>
            <person name="Zhou Z."/>
            <person name="Liu Y."/>
            <person name="Xu W."/>
            <person name="Pan J."/>
            <person name="Luo Z.H."/>
            <person name="Li M."/>
        </authorList>
    </citation>
    <scope>NUCLEOTIDE SEQUENCE [LARGE SCALE GENOMIC DNA]</scope>
    <source>
        <strain evidence="2">SpSt-556</strain>
    </source>
</reference>
<organism evidence="2">
    <name type="scientific">Bellilinea caldifistulae</name>
    <dbReference type="NCBI Taxonomy" id="360411"/>
    <lineage>
        <taxon>Bacteria</taxon>
        <taxon>Bacillati</taxon>
        <taxon>Chloroflexota</taxon>
        <taxon>Anaerolineae</taxon>
        <taxon>Anaerolineales</taxon>
        <taxon>Anaerolineaceae</taxon>
        <taxon>Bellilinea</taxon>
    </lineage>
</organism>
<sequence length="141" mass="16098">MDVIQIRVCCIINFVSSVFSNLSPEKLAQYRASAEARQRSRIDKIKPRVVRGWEVARRAARLLREQFHVTRVVVFGSLVHEISFHEWSDIDLAVWGLSPEQTFRAMGAVMELDATFEINLVDVNVCPASLLEVIEREGQDI</sequence>